<dbReference type="Proteomes" id="UP000736672">
    <property type="component" value="Unassembled WGS sequence"/>
</dbReference>
<dbReference type="Pfam" id="PF00707">
    <property type="entry name" value="IF3_C"/>
    <property type="match status" value="1"/>
</dbReference>
<gene>
    <name evidence="5" type="ORF">B0J15DRAFT_465894</name>
</gene>
<dbReference type="Gene3D" id="3.30.110.10">
    <property type="entry name" value="Translation initiation factor 3 (IF-3), C-terminal domain"/>
    <property type="match status" value="1"/>
</dbReference>
<dbReference type="InterPro" id="IPR001288">
    <property type="entry name" value="Translation_initiation_fac_3"/>
</dbReference>
<evidence type="ECO:0000313" key="6">
    <source>
        <dbReference type="Proteomes" id="UP000736672"/>
    </source>
</evidence>
<dbReference type="SUPFAM" id="SSF55200">
    <property type="entry name" value="Translation initiation factor IF3, C-terminal domain"/>
    <property type="match status" value="1"/>
</dbReference>
<dbReference type="AlphaFoldDB" id="A0A9P9HJY7"/>
<evidence type="ECO:0000256" key="2">
    <source>
        <dbReference type="ARBA" id="ARBA00022540"/>
    </source>
</evidence>
<protein>
    <recommendedName>
        <fullName evidence="4">Translation initiation factor 3 C-terminal domain-containing protein</fullName>
    </recommendedName>
</protein>
<evidence type="ECO:0000313" key="5">
    <source>
        <dbReference type="EMBL" id="KAH7258636.1"/>
    </source>
</evidence>
<evidence type="ECO:0000256" key="3">
    <source>
        <dbReference type="ARBA" id="ARBA00022917"/>
    </source>
</evidence>
<keyword evidence="6" id="KW-1185">Reference proteome</keyword>
<organism evidence="5 6">
    <name type="scientific">Fusarium solani</name>
    <name type="common">Filamentous fungus</name>
    <dbReference type="NCBI Taxonomy" id="169388"/>
    <lineage>
        <taxon>Eukaryota</taxon>
        <taxon>Fungi</taxon>
        <taxon>Dikarya</taxon>
        <taxon>Ascomycota</taxon>
        <taxon>Pezizomycotina</taxon>
        <taxon>Sordariomycetes</taxon>
        <taxon>Hypocreomycetidae</taxon>
        <taxon>Hypocreales</taxon>
        <taxon>Nectriaceae</taxon>
        <taxon>Fusarium</taxon>
        <taxon>Fusarium solani species complex</taxon>
    </lineage>
</organism>
<comment type="caution">
    <text evidence="5">The sequence shown here is derived from an EMBL/GenBank/DDBJ whole genome shotgun (WGS) entry which is preliminary data.</text>
</comment>
<proteinExistence type="inferred from homology"/>
<keyword evidence="2" id="KW-0396">Initiation factor</keyword>
<dbReference type="OrthoDB" id="21573at2759"/>
<comment type="similarity">
    <text evidence="1">Belongs to the IF-3 family.</text>
</comment>
<dbReference type="GO" id="GO:0032790">
    <property type="term" value="P:ribosome disassembly"/>
    <property type="evidence" value="ECO:0007669"/>
    <property type="project" value="TreeGrafter"/>
</dbReference>
<evidence type="ECO:0000256" key="1">
    <source>
        <dbReference type="ARBA" id="ARBA00005439"/>
    </source>
</evidence>
<dbReference type="GO" id="GO:0003743">
    <property type="term" value="F:translation initiation factor activity"/>
    <property type="evidence" value="ECO:0007669"/>
    <property type="project" value="UniProtKB-KW"/>
</dbReference>
<dbReference type="PANTHER" id="PTHR10938:SF0">
    <property type="entry name" value="TRANSLATION INITIATION FACTOR IF-3, MITOCHONDRIAL"/>
    <property type="match status" value="1"/>
</dbReference>
<sequence>MSVRAQIEGSLTFLPNPTAQCISNPRRGRASVSLGTLRDRSLEQGHCQRYTLFFDCTITLLVRKGAAVIMSSFSCLQSSRRALYRVFVSPHEALTRQLLPAAGATLSPIRQSRLFSASPAQLKAVRAASEPTIVDPDERGFDRRYMTQQDFVKSGRDRLPQDFEITDPKIMVFDNGNFDGPLLTRHVMSRIDPSESLRMIQPYVPADKKENKPVQYAVCKVVNKKEEYERLREKRERARVSKQTTPKSKELELGWGIGEHDLSTKLRQLEQFLSKGMKVEVILGYKKKAQKRVDEAAAADVLAKLKKGIEEVGAREYKAQSGDVGRTLRLYVEGKAK</sequence>
<feature type="domain" description="Translation initiation factor 3 C-terminal" evidence="4">
    <location>
        <begin position="248"/>
        <end position="322"/>
    </location>
</feature>
<dbReference type="GO" id="GO:0005739">
    <property type="term" value="C:mitochondrion"/>
    <property type="evidence" value="ECO:0007669"/>
    <property type="project" value="TreeGrafter"/>
</dbReference>
<accession>A0A9P9HJY7</accession>
<dbReference type="GO" id="GO:0070124">
    <property type="term" value="P:mitochondrial translational initiation"/>
    <property type="evidence" value="ECO:0007669"/>
    <property type="project" value="TreeGrafter"/>
</dbReference>
<reference evidence="5" key="1">
    <citation type="journal article" date="2021" name="Nat. Commun.">
        <title>Genetic determinants of endophytism in the Arabidopsis root mycobiome.</title>
        <authorList>
            <person name="Mesny F."/>
            <person name="Miyauchi S."/>
            <person name="Thiergart T."/>
            <person name="Pickel B."/>
            <person name="Atanasova L."/>
            <person name="Karlsson M."/>
            <person name="Huettel B."/>
            <person name="Barry K.W."/>
            <person name="Haridas S."/>
            <person name="Chen C."/>
            <person name="Bauer D."/>
            <person name="Andreopoulos W."/>
            <person name="Pangilinan J."/>
            <person name="LaButti K."/>
            <person name="Riley R."/>
            <person name="Lipzen A."/>
            <person name="Clum A."/>
            <person name="Drula E."/>
            <person name="Henrissat B."/>
            <person name="Kohler A."/>
            <person name="Grigoriev I.V."/>
            <person name="Martin F.M."/>
            <person name="Hacquard S."/>
        </authorList>
    </citation>
    <scope>NUCLEOTIDE SEQUENCE</scope>
    <source>
        <strain evidence="5">FSSC 5 MPI-SDFR-AT-0091</strain>
    </source>
</reference>
<dbReference type="InterPro" id="IPR036788">
    <property type="entry name" value="T_IF-3_C_sf"/>
</dbReference>
<dbReference type="PANTHER" id="PTHR10938">
    <property type="entry name" value="TRANSLATION INITIATION FACTOR IF-3"/>
    <property type="match status" value="1"/>
</dbReference>
<dbReference type="InterPro" id="IPR019815">
    <property type="entry name" value="Translation_initiation_fac_3_C"/>
</dbReference>
<keyword evidence="3" id="KW-0648">Protein biosynthesis</keyword>
<name>A0A9P9HJY7_FUSSL</name>
<dbReference type="EMBL" id="JAGTJS010000009">
    <property type="protein sequence ID" value="KAH7258636.1"/>
    <property type="molecule type" value="Genomic_DNA"/>
</dbReference>
<evidence type="ECO:0000259" key="4">
    <source>
        <dbReference type="Pfam" id="PF00707"/>
    </source>
</evidence>
<dbReference type="GO" id="GO:0043022">
    <property type="term" value="F:ribosome binding"/>
    <property type="evidence" value="ECO:0007669"/>
    <property type="project" value="TreeGrafter"/>
</dbReference>